<name>A0A0A9E439_ARUDO</name>
<accession>A0A0A9E439</accession>
<dbReference type="AlphaFoldDB" id="A0A0A9E439"/>
<evidence type="ECO:0000313" key="1">
    <source>
        <dbReference type="EMBL" id="JAD94846.1"/>
    </source>
</evidence>
<sequence>MVCPSCKEKEAIGENTADKCYSRKCKQIQKNICHKYAMDHEKCKKARESCGCDDSSKNFVLLIQVELYVLVPITSSLSAILPNMLQFPPSCLDYFKTSILSSTCVCYIKPIMNGLGL</sequence>
<reference evidence="1" key="2">
    <citation type="journal article" date="2015" name="Data Brief">
        <title>Shoot transcriptome of the giant reed, Arundo donax.</title>
        <authorList>
            <person name="Barrero R.A."/>
            <person name="Guerrero F.D."/>
            <person name="Moolhuijzen P."/>
            <person name="Goolsby J.A."/>
            <person name="Tidwell J."/>
            <person name="Bellgard S.E."/>
            <person name="Bellgard M.I."/>
        </authorList>
    </citation>
    <scope>NUCLEOTIDE SEQUENCE</scope>
    <source>
        <tissue evidence="1">Shoot tissue taken approximately 20 cm above the soil surface</tissue>
    </source>
</reference>
<protein>
    <submittedName>
        <fullName evidence="1">Uncharacterized protein</fullName>
    </submittedName>
</protein>
<organism evidence="1">
    <name type="scientific">Arundo donax</name>
    <name type="common">Giant reed</name>
    <name type="synonym">Donax arundinaceus</name>
    <dbReference type="NCBI Taxonomy" id="35708"/>
    <lineage>
        <taxon>Eukaryota</taxon>
        <taxon>Viridiplantae</taxon>
        <taxon>Streptophyta</taxon>
        <taxon>Embryophyta</taxon>
        <taxon>Tracheophyta</taxon>
        <taxon>Spermatophyta</taxon>
        <taxon>Magnoliopsida</taxon>
        <taxon>Liliopsida</taxon>
        <taxon>Poales</taxon>
        <taxon>Poaceae</taxon>
        <taxon>PACMAD clade</taxon>
        <taxon>Arundinoideae</taxon>
        <taxon>Arundineae</taxon>
        <taxon>Arundo</taxon>
    </lineage>
</organism>
<dbReference type="EMBL" id="GBRH01203049">
    <property type="protein sequence ID" value="JAD94846.1"/>
    <property type="molecule type" value="Transcribed_RNA"/>
</dbReference>
<reference evidence="1" key="1">
    <citation type="submission" date="2014-09" db="EMBL/GenBank/DDBJ databases">
        <authorList>
            <person name="Magalhaes I.L.F."/>
            <person name="Oliveira U."/>
            <person name="Santos F.R."/>
            <person name="Vidigal T.H.D.A."/>
            <person name="Brescovit A.D."/>
            <person name="Santos A.J."/>
        </authorList>
    </citation>
    <scope>NUCLEOTIDE SEQUENCE</scope>
    <source>
        <tissue evidence="1">Shoot tissue taken approximately 20 cm above the soil surface</tissue>
    </source>
</reference>
<proteinExistence type="predicted"/>